<comment type="caution">
    <text evidence="2">The sequence shown here is derived from an EMBL/GenBank/DDBJ whole genome shotgun (WGS) entry which is preliminary data.</text>
</comment>
<dbReference type="Pfam" id="PF07683">
    <property type="entry name" value="CobW_C"/>
    <property type="match status" value="1"/>
</dbReference>
<dbReference type="InterPro" id="IPR027417">
    <property type="entry name" value="P-loop_NTPase"/>
</dbReference>
<keyword evidence="3" id="KW-1185">Reference proteome</keyword>
<dbReference type="SUPFAM" id="SSF90002">
    <property type="entry name" value="Hypothetical protein YjiA, C-terminal domain"/>
    <property type="match status" value="1"/>
</dbReference>
<dbReference type="OrthoDB" id="9808822at2"/>
<dbReference type="InterPro" id="IPR051927">
    <property type="entry name" value="Zn_Chap_cDPG_Synth"/>
</dbReference>
<dbReference type="InterPro" id="IPR011629">
    <property type="entry name" value="CobW-like_C"/>
</dbReference>
<evidence type="ECO:0000313" key="2">
    <source>
        <dbReference type="EMBL" id="RKT70859.1"/>
    </source>
</evidence>
<name>A0A495XB57_9PSEU</name>
<sequence>METVVVLVAGGHGVATSLWCASPDAVLVRYDLTGLRSGVVKRWVDGSLEVLELEHGCVSCTLREDLLPLLDALGGRVIVDLDPALEPEAVCLALRSRPVRVQAVVTAVDTSTWLAEATGDEELVSDVPGDERTLAQVVVGRTEFADVLVVVGAASAELDAVLDRLSPGVPRVSLDELPAVVEGLDRVERFDQVTGSLLRGAPLEPAGDVGVVHFVASRPFHPMRLHIALDVLLDGVVRSRGRLWLVSQPDALLWLESAGGGLHMGEIGRRTGDVQEIVAITWKAAEFEITSALREALVTDEEWALADELDFVDPFAEHEMEEL</sequence>
<evidence type="ECO:0000313" key="3">
    <source>
        <dbReference type="Proteomes" id="UP000272729"/>
    </source>
</evidence>
<organism evidence="2 3">
    <name type="scientific">Saccharothrix variisporea</name>
    <dbReference type="NCBI Taxonomy" id="543527"/>
    <lineage>
        <taxon>Bacteria</taxon>
        <taxon>Bacillati</taxon>
        <taxon>Actinomycetota</taxon>
        <taxon>Actinomycetes</taxon>
        <taxon>Pseudonocardiales</taxon>
        <taxon>Pseudonocardiaceae</taxon>
        <taxon>Saccharothrix</taxon>
    </lineage>
</organism>
<accession>A0A495XB57</accession>
<dbReference type="Gene3D" id="3.40.50.300">
    <property type="entry name" value="P-loop containing nucleotide triphosphate hydrolases"/>
    <property type="match status" value="1"/>
</dbReference>
<protein>
    <submittedName>
        <fullName evidence="2">G3E family GTPase</fullName>
    </submittedName>
</protein>
<dbReference type="PANTHER" id="PTHR43603:SF1">
    <property type="entry name" value="ZINC-REGULATED GTPASE METALLOPROTEIN ACTIVATOR 1"/>
    <property type="match status" value="1"/>
</dbReference>
<gene>
    <name evidence="2" type="ORF">DFJ66_4135</name>
</gene>
<dbReference type="PANTHER" id="PTHR43603">
    <property type="entry name" value="COBW DOMAIN-CONTAINING PROTEIN DDB_G0274527"/>
    <property type="match status" value="1"/>
</dbReference>
<proteinExistence type="predicted"/>
<feature type="domain" description="CobW C-terminal" evidence="1">
    <location>
        <begin position="209"/>
        <end position="297"/>
    </location>
</feature>
<dbReference type="Proteomes" id="UP000272729">
    <property type="component" value="Unassembled WGS sequence"/>
</dbReference>
<dbReference type="SMART" id="SM00833">
    <property type="entry name" value="CobW_C"/>
    <property type="match status" value="1"/>
</dbReference>
<dbReference type="AlphaFoldDB" id="A0A495XB57"/>
<reference evidence="2 3" key="1">
    <citation type="submission" date="2018-10" db="EMBL/GenBank/DDBJ databases">
        <title>Sequencing the genomes of 1000 actinobacteria strains.</title>
        <authorList>
            <person name="Klenk H.-P."/>
        </authorList>
    </citation>
    <scope>NUCLEOTIDE SEQUENCE [LARGE SCALE GENOMIC DNA]</scope>
    <source>
        <strain evidence="2 3">DSM 43911</strain>
    </source>
</reference>
<dbReference type="EMBL" id="RBXR01000001">
    <property type="protein sequence ID" value="RKT70859.1"/>
    <property type="molecule type" value="Genomic_DNA"/>
</dbReference>
<dbReference type="RefSeq" id="WP_121223279.1">
    <property type="nucleotide sequence ID" value="NZ_JBIUBA010000012.1"/>
</dbReference>
<evidence type="ECO:0000259" key="1">
    <source>
        <dbReference type="SMART" id="SM00833"/>
    </source>
</evidence>